<feature type="transmembrane region" description="Helical" evidence="1">
    <location>
        <begin position="242"/>
        <end position="258"/>
    </location>
</feature>
<feature type="domain" description="Acyltransferase 3" evidence="2">
    <location>
        <begin position="22"/>
        <end position="338"/>
    </location>
</feature>
<keyword evidence="3" id="KW-0012">Acyltransferase</keyword>
<evidence type="ECO:0000256" key="1">
    <source>
        <dbReference type="SAM" id="Phobius"/>
    </source>
</evidence>
<feature type="transmembrane region" description="Helical" evidence="1">
    <location>
        <begin position="326"/>
        <end position="347"/>
    </location>
</feature>
<name>A0A2N7VYA7_9BURK</name>
<dbReference type="GO" id="GO:0016020">
    <property type="term" value="C:membrane"/>
    <property type="evidence" value="ECO:0007669"/>
    <property type="project" value="TreeGrafter"/>
</dbReference>
<evidence type="ECO:0000259" key="2">
    <source>
        <dbReference type="Pfam" id="PF01757"/>
    </source>
</evidence>
<comment type="caution">
    <text evidence="3">The sequence shown here is derived from an EMBL/GenBank/DDBJ whole genome shotgun (WGS) entry which is preliminary data.</text>
</comment>
<gene>
    <name evidence="3" type="ORF">C0Z18_06460</name>
</gene>
<keyword evidence="3" id="KW-0808">Transferase</keyword>
<dbReference type="PANTHER" id="PTHR23028">
    <property type="entry name" value="ACETYLTRANSFERASE"/>
    <property type="match status" value="1"/>
</dbReference>
<keyword evidence="1" id="KW-1133">Transmembrane helix</keyword>
<feature type="transmembrane region" description="Helical" evidence="1">
    <location>
        <begin position="100"/>
        <end position="120"/>
    </location>
</feature>
<feature type="transmembrane region" description="Helical" evidence="1">
    <location>
        <begin position="184"/>
        <end position="202"/>
    </location>
</feature>
<keyword evidence="1" id="KW-0812">Transmembrane</keyword>
<feature type="transmembrane region" description="Helical" evidence="1">
    <location>
        <begin position="264"/>
        <end position="282"/>
    </location>
</feature>
<dbReference type="EMBL" id="PNYA01000004">
    <property type="protein sequence ID" value="PMS22144.1"/>
    <property type="molecule type" value="Genomic_DNA"/>
</dbReference>
<evidence type="ECO:0000313" key="4">
    <source>
        <dbReference type="Proteomes" id="UP000235616"/>
    </source>
</evidence>
<dbReference type="PANTHER" id="PTHR23028:SF131">
    <property type="entry name" value="BLR2367 PROTEIN"/>
    <property type="match status" value="1"/>
</dbReference>
<proteinExistence type="predicted"/>
<sequence length="391" mass="42853">MDNISTREPPVNQENNVGQIDQLTGLRAFLALWVVTRHLFFSFENGAFIDFGMRFTAFDHGYLGVDGFFILSGFILAYNYANGRPLDYRAFIGARFARIYPVHLMTLLGALGLVLVKQYAFHKHVIGTGQNTYPALAANFVLLNAWSFKFVTGWNDVAWSVSAEWFAYVFFPLFVALAPARNRLFAAGLLLVPAGALAILEWRSSTALSLPGGLARLIPEFYAGVLLFRLRRCSGFATLPRVLGLAAIGVMVLGIAIQRDTVTVAGLGLLIFALSSNADFVAPLLALRPIVYLGEISYCMYMVQRFPMEALTLARKASSALAGSPVVQLVVLLAMLFVMSHLTHVIIELPGRKWLRRVLSAQRVQPRTETAHAAARGAADLSHAQEEGAAT</sequence>
<dbReference type="Proteomes" id="UP000235616">
    <property type="component" value="Unassembled WGS sequence"/>
</dbReference>
<feature type="transmembrane region" description="Helical" evidence="1">
    <location>
        <begin position="157"/>
        <end position="177"/>
    </location>
</feature>
<dbReference type="GO" id="GO:0016747">
    <property type="term" value="F:acyltransferase activity, transferring groups other than amino-acyl groups"/>
    <property type="evidence" value="ECO:0007669"/>
    <property type="project" value="InterPro"/>
</dbReference>
<dbReference type="AlphaFoldDB" id="A0A2N7VYA7"/>
<evidence type="ECO:0000313" key="3">
    <source>
        <dbReference type="EMBL" id="PMS22144.1"/>
    </source>
</evidence>
<keyword evidence="1" id="KW-0472">Membrane</keyword>
<organism evidence="3 4">
    <name type="scientific">Trinickia dabaoshanensis</name>
    <dbReference type="NCBI Taxonomy" id="564714"/>
    <lineage>
        <taxon>Bacteria</taxon>
        <taxon>Pseudomonadati</taxon>
        <taxon>Pseudomonadota</taxon>
        <taxon>Betaproteobacteria</taxon>
        <taxon>Burkholderiales</taxon>
        <taxon>Burkholderiaceae</taxon>
        <taxon>Trinickia</taxon>
    </lineage>
</organism>
<accession>A0A2N7VYA7</accession>
<dbReference type="Pfam" id="PF01757">
    <property type="entry name" value="Acyl_transf_3"/>
    <property type="match status" value="1"/>
</dbReference>
<keyword evidence="4" id="KW-1185">Reference proteome</keyword>
<dbReference type="InterPro" id="IPR050879">
    <property type="entry name" value="Acyltransferase_3"/>
</dbReference>
<feature type="transmembrane region" description="Helical" evidence="1">
    <location>
        <begin position="61"/>
        <end position="80"/>
    </location>
</feature>
<protein>
    <submittedName>
        <fullName evidence="3">Acyltransferase</fullName>
    </submittedName>
</protein>
<dbReference type="InterPro" id="IPR002656">
    <property type="entry name" value="Acyl_transf_3_dom"/>
</dbReference>
<dbReference type="GO" id="GO:0000271">
    <property type="term" value="P:polysaccharide biosynthetic process"/>
    <property type="evidence" value="ECO:0007669"/>
    <property type="project" value="TreeGrafter"/>
</dbReference>
<reference evidence="3 4" key="1">
    <citation type="submission" date="2018-01" db="EMBL/GenBank/DDBJ databases">
        <title>Whole genome analyses suggest that Burkholderia sensu lato contains two further novel genera in the rhizoxinica-symbiotica group Mycetohabitans gen. nov., and Trinickia gen. nov.: implications for the evolution of diazotrophy and nodulation in the Burkholderiaceae.</title>
        <authorList>
            <person name="Estrada-de los Santos P."/>
            <person name="Palmer M."/>
            <person name="Chavez-Ramirez B."/>
            <person name="Beukes C."/>
            <person name="Steenkamp E.T."/>
            <person name="Hirsch A.M."/>
            <person name="Manyaka P."/>
            <person name="Maluk M."/>
            <person name="Lafos M."/>
            <person name="Crook M."/>
            <person name="Gross E."/>
            <person name="Simon M.F."/>
            <person name="Bueno dos Reis Junior F."/>
            <person name="Poole P.S."/>
            <person name="Venter S.N."/>
            <person name="James E.K."/>
        </authorList>
    </citation>
    <scope>NUCLEOTIDE SEQUENCE [LARGE SCALE GENOMIC DNA]</scope>
    <source>
        <strain evidence="3 4">GIMN1.004</strain>
    </source>
</reference>